<comment type="caution">
    <text evidence="2">The sequence shown here is derived from an EMBL/GenBank/DDBJ whole genome shotgun (WGS) entry which is preliminary data.</text>
</comment>
<dbReference type="EMBL" id="JAFFHB010000001">
    <property type="protein sequence ID" value="KAK4672249.1"/>
    <property type="molecule type" value="Genomic_DNA"/>
</dbReference>
<evidence type="ECO:0000313" key="3">
    <source>
        <dbReference type="Proteomes" id="UP001326199"/>
    </source>
</evidence>
<dbReference type="GeneID" id="87927036"/>
<dbReference type="RefSeq" id="XP_062769571.1">
    <property type="nucleotide sequence ID" value="XM_062906693.1"/>
</dbReference>
<proteinExistence type="predicted"/>
<dbReference type="Proteomes" id="UP001326199">
    <property type="component" value="Unassembled WGS sequence"/>
</dbReference>
<accession>A0ABR0HWG7</accession>
<name>A0ABR0HWG7_9PEZI</name>
<gene>
    <name evidence="2" type="ORF">QC763_101442</name>
</gene>
<feature type="coiled-coil region" evidence="1">
    <location>
        <begin position="84"/>
        <end position="147"/>
    </location>
</feature>
<reference evidence="2 3" key="1">
    <citation type="journal article" date="2023" name="bioRxiv">
        <title>High-quality genome assemblies of four members of thePodospora anserinaspecies complex.</title>
        <authorList>
            <person name="Ament-Velasquez S.L."/>
            <person name="Vogan A.A."/>
            <person name="Wallerman O."/>
            <person name="Hartmann F."/>
            <person name="Gautier V."/>
            <person name="Silar P."/>
            <person name="Giraud T."/>
            <person name="Johannesson H."/>
        </authorList>
    </citation>
    <scope>NUCLEOTIDE SEQUENCE [LARGE SCALE GENOMIC DNA]</scope>
    <source>
        <strain evidence="2 3">CBS 411.78</strain>
    </source>
</reference>
<organism evidence="2 3">
    <name type="scientific">Podospora pseudopauciseta</name>
    <dbReference type="NCBI Taxonomy" id="2093780"/>
    <lineage>
        <taxon>Eukaryota</taxon>
        <taxon>Fungi</taxon>
        <taxon>Dikarya</taxon>
        <taxon>Ascomycota</taxon>
        <taxon>Pezizomycotina</taxon>
        <taxon>Sordariomycetes</taxon>
        <taxon>Sordariomycetidae</taxon>
        <taxon>Sordariales</taxon>
        <taxon>Podosporaceae</taxon>
        <taxon>Podospora</taxon>
    </lineage>
</organism>
<protein>
    <submittedName>
        <fullName evidence="2">Uncharacterized protein</fullName>
    </submittedName>
</protein>
<sequence length="356" mass="40166">MAASVFLFHSTPLLAPRFTLPPRHLLTISNQINQGLQDYFRLVSETLKRIDQETECDDGSRLIELNELHSVILCGQGTTSLNNILDAQAKVDAATRNLEARNKELFELERSIEENRSALKQKEDDLVRDLDAQRRVLEQEKVDLQILKHAFLDAQAISTETRDTISKTETALAGIMAAQSKFESDLGTLLKASNEMASPRKRARTQDSIEVYRVQLPPKVVAFQEKRPEHLTWFAGAAVIIEGSLWYRKSNIETGICIMNLISSNGKWIESYHAFCRSENGLEHTVTYCFYAILESDRNTPWILGGGCHCPQHRFPWSSEGGNCIGIIKMDAAESYGTIMLVFDGFKIVFDDVKSH</sequence>
<keyword evidence="3" id="KW-1185">Reference proteome</keyword>
<keyword evidence="1" id="KW-0175">Coiled coil</keyword>
<evidence type="ECO:0000313" key="2">
    <source>
        <dbReference type="EMBL" id="KAK4672249.1"/>
    </source>
</evidence>
<evidence type="ECO:0000256" key="1">
    <source>
        <dbReference type="SAM" id="Coils"/>
    </source>
</evidence>